<dbReference type="SUPFAM" id="SSF51430">
    <property type="entry name" value="NAD(P)-linked oxidoreductase"/>
    <property type="match status" value="1"/>
</dbReference>
<dbReference type="AlphaFoldDB" id="A0A5C7F711"/>
<dbReference type="PRINTS" id="PR00069">
    <property type="entry name" value="ALDKETRDTASE"/>
</dbReference>
<evidence type="ECO:0000259" key="2">
    <source>
        <dbReference type="Pfam" id="PF00248"/>
    </source>
</evidence>
<dbReference type="Proteomes" id="UP000321816">
    <property type="component" value="Chromosome"/>
</dbReference>
<gene>
    <name evidence="3" type="ORF">FTX54_006770</name>
</gene>
<sequence>MKTITNRKLGSSDMEISPIGLGCWQFSKGSNAVGKYWDSLADEDMNQIIKVSIENGIDWFDTAEVYGNGASERVLAAALDEWNIGFDEVKLATKWWPLFRKAASIEKTIERRKDALNQRPIDLYQIHQPFSVSSIKNQMKAMAELQKQGKVRNIGVSNFNEKQMREAHAVLAEDNLPLVSNQVKYSLLDRRIEKNGLLAAAKELETAVIAYSPLEQGLLSGKYHDNPEMIKKTSGPRKWMGKFKENQLPKTEPLVSLLKEYADQYNVTVSQIVLNWMINYHGSAVFVIPGASKVKQAEENAGAMTFSLTGEELEQISEEAWKVQLYK</sequence>
<dbReference type="PANTHER" id="PTHR43625">
    <property type="entry name" value="AFLATOXIN B1 ALDEHYDE REDUCTASE"/>
    <property type="match status" value="1"/>
</dbReference>
<evidence type="ECO:0000256" key="1">
    <source>
        <dbReference type="ARBA" id="ARBA00023002"/>
    </source>
</evidence>
<dbReference type="EMBL" id="CP144914">
    <property type="protein sequence ID" value="WWD81246.1"/>
    <property type="molecule type" value="Genomic_DNA"/>
</dbReference>
<dbReference type="GO" id="GO:0016491">
    <property type="term" value="F:oxidoreductase activity"/>
    <property type="evidence" value="ECO:0007669"/>
    <property type="project" value="UniProtKB-KW"/>
</dbReference>
<dbReference type="InterPro" id="IPR023210">
    <property type="entry name" value="NADP_OxRdtase_dom"/>
</dbReference>
<feature type="domain" description="NADP-dependent oxidoreductase" evidence="2">
    <location>
        <begin position="19"/>
        <end position="318"/>
    </location>
</feature>
<keyword evidence="1" id="KW-0560">Oxidoreductase</keyword>
<dbReference type="GO" id="GO:0005737">
    <property type="term" value="C:cytoplasm"/>
    <property type="evidence" value="ECO:0007669"/>
    <property type="project" value="TreeGrafter"/>
</dbReference>
<dbReference type="RefSeq" id="WP_147802981.1">
    <property type="nucleotide sequence ID" value="NZ_CP144914.1"/>
</dbReference>
<dbReference type="InterPro" id="IPR050791">
    <property type="entry name" value="Aldo-Keto_reductase"/>
</dbReference>
<dbReference type="InterPro" id="IPR018170">
    <property type="entry name" value="Aldo/ket_reductase_CS"/>
</dbReference>
<dbReference type="OrthoDB" id="9773828at2"/>
<dbReference type="KEGG" id="ahal:FTX54_006770"/>
<evidence type="ECO:0000313" key="3">
    <source>
        <dbReference type="EMBL" id="WWD81246.1"/>
    </source>
</evidence>
<name>A0A5C7F711_9BACI</name>
<dbReference type="InterPro" id="IPR020471">
    <property type="entry name" value="AKR"/>
</dbReference>
<protein>
    <submittedName>
        <fullName evidence="3">Aldo/keto reductase</fullName>
    </submittedName>
</protein>
<dbReference type="InterPro" id="IPR036812">
    <property type="entry name" value="NAD(P)_OxRdtase_dom_sf"/>
</dbReference>
<reference evidence="3 4" key="1">
    <citation type="submission" date="2024-01" db="EMBL/GenBank/DDBJ databases">
        <title>Complete Genome Sequence of Alkalicoccus halolimnae BZ-SZ-XJ29T, a Moderately Halophilic Bacterium Isolated from a Salt Lake.</title>
        <authorList>
            <person name="Zhao B."/>
        </authorList>
    </citation>
    <scope>NUCLEOTIDE SEQUENCE [LARGE SCALE GENOMIC DNA]</scope>
    <source>
        <strain evidence="3 4">BZ-SZ-XJ29</strain>
    </source>
</reference>
<dbReference type="PANTHER" id="PTHR43625:SF5">
    <property type="entry name" value="PYRIDOXAL REDUCTASE, CHLOROPLASTIC"/>
    <property type="match status" value="1"/>
</dbReference>
<dbReference type="PROSITE" id="PS00062">
    <property type="entry name" value="ALDOKETO_REDUCTASE_2"/>
    <property type="match status" value="1"/>
</dbReference>
<dbReference type="Gene3D" id="3.20.20.100">
    <property type="entry name" value="NADP-dependent oxidoreductase domain"/>
    <property type="match status" value="1"/>
</dbReference>
<dbReference type="Pfam" id="PF00248">
    <property type="entry name" value="Aldo_ket_red"/>
    <property type="match status" value="1"/>
</dbReference>
<evidence type="ECO:0000313" key="4">
    <source>
        <dbReference type="Proteomes" id="UP000321816"/>
    </source>
</evidence>
<organism evidence="3 4">
    <name type="scientific">Alkalicoccus halolimnae</name>
    <dbReference type="NCBI Taxonomy" id="1667239"/>
    <lineage>
        <taxon>Bacteria</taxon>
        <taxon>Bacillati</taxon>
        <taxon>Bacillota</taxon>
        <taxon>Bacilli</taxon>
        <taxon>Bacillales</taxon>
        <taxon>Bacillaceae</taxon>
        <taxon>Alkalicoccus</taxon>
    </lineage>
</organism>
<accession>A0A5C7F711</accession>
<keyword evidence="4" id="KW-1185">Reference proteome</keyword>
<proteinExistence type="predicted"/>